<evidence type="ECO:0000313" key="10">
    <source>
        <dbReference type="EMBL" id="ODM92192.1"/>
    </source>
</evidence>
<dbReference type="PANTHER" id="PTHR24291:SF50">
    <property type="entry name" value="BIFUNCTIONAL ALBAFLAVENONE MONOOXYGENASE_TERPENE SYNTHASE"/>
    <property type="match status" value="1"/>
</dbReference>
<gene>
    <name evidence="10" type="ORF">Ocin01_14493</name>
</gene>
<proteinExistence type="inferred from homology"/>
<dbReference type="PRINTS" id="PR00385">
    <property type="entry name" value="P450"/>
</dbReference>
<keyword evidence="4 8" id="KW-0479">Metal-binding</keyword>
<evidence type="ECO:0000256" key="3">
    <source>
        <dbReference type="ARBA" id="ARBA00022617"/>
    </source>
</evidence>
<dbReference type="Proteomes" id="UP000094527">
    <property type="component" value="Unassembled WGS sequence"/>
</dbReference>
<keyword evidence="6 8" id="KW-0408">Iron</keyword>
<comment type="cofactor">
    <cofactor evidence="1 8">
        <name>heme</name>
        <dbReference type="ChEBI" id="CHEBI:30413"/>
    </cofactor>
</comment>
<organism evidence="10 11">
    <name type="scientific">Orchesella cincta</name>
    <name type="common">Springtail</name>
    <name type="synonym">Podura cincta</name>
    <dbReference type="NCBI Taxonomy" id="48709"/>
    <lineage>
        <taxon>Eukaryota</taxon>
        <taxon>Metazoa</taxon>
        <taxon>Ecdysozoa</taxon>
        <taxon>Arthropoda</taxon>
        <taxon>Hexapoda</taxon>
        <taxon>Collembola</taxon>
        <taxon>Entomobryomorpha</taxon>
        <taxon>Entomobryoidea</taxon>
        <taxon>Orchesellidae</taxon>
        <taxon>Orchesellinae</taxon>
        <taxon>Orchesella</taxon>
    </lineage>
</organism>
<keyword evidence="11" id="KW-1185">Reference proteome</keyword>
<keyword evidence="5 9" id="KW-0560">Oxidoreductase</keyword>
<comment type="caution">
    <text evidence="10">The sequence shown here is derived from an EMBL/GenBank/DDBJ whole genome shotgun (WGS) entry which is preliminary data.</text>
</comment>
<keyword evidence="3 8" id="KW-0349">Heme</keyword>
<evidence type="ECO:0000256" key="2">
    <source>
        <dbReference type="ARBA" id="ARBA00010617"/>
    </source>
</evidence>
<accession>A0A1D2MH18</accession>
<dbReference type="Gene3D" id="1.10.630.10">
    <property type="entry name" value="Cytochrome P450"/>
    <property type="match status" value="1"/>
</dbReference>
<dbReference type="OMA" id="RNCIAMK"/>
<name>A0A1D2MH18_ORCCI</name>
<dbReference type="InterPro" id="IPR017972">
    <property type="entry name" value="Cyt_P450_CS"/>
</dbReference>
<evidence type="ECO:0000256" key="9">
    <source>
        <dbReference type="RuleBase" id="RU000461"/>
    </source>
</evidence>
<dbReference type="GO" id="GO:0005506">
    <property type="term" value="F:iron ion binding"/>
    <property type="evidence" value="ECO:0007669"/>
    <property type="project" value="InterPro"/>
</dbReference>
<dbReference type="OrthoDB" id="1470350at2759"/>
<sequence>MKTAIRNWKQIAAEYGPLIRMRTFGEEFVILNNPEMAEKLLSSKEIKHMRKPAIFYDVIRDLTGDSLIMSKGQTWHSRRKLLDKGFTYTALRKYMSIYNSCSKRFITKLADTSSNAGCSNYHQINSIVHSCGFEIITEMVMGLNTISNKDETDLLFNSFNKLKEAWFMQLMVKSQPWLAPIWKLYPSARKYKEAVNNISSVMIDRCQAKNDIHLAVNNNNESFSNILTLLLKSGLSNQAILDEVKTMIVAGYDTSSATIHFVLFMLALHQNHQVLMMILIGYQNYNTCRKEIDRVFDNPTKCSNGYLSLEALSELKYLERCIHETLRMFPASFIVGRKLELPLKIDEDLEIPVGTNVVVSNLLLHGSSNNFPNPEEFQPRRFLPENCVKRHPFAYLPFSAGPRGCIGMKFSLMETKTVVVHVLREFHISTRDTTNDVALIPSILLRPQRDYIFLLKKRTSASEDIQHVCV</sequence>
<evidence type="ECO:0000256" key="8">
    <source>
        <dbReference type="PIRSR" id="PIRSR602401-1"/>
    </source>
</evidence>
<dbReference type="GO" id="GO:0016705">
    <property type="term" value="F:oxidoreductase activity, acting on paired donors, with incorporation or reduction of molecular oxygen"/>
    <property type="evidence" value="ECO:0007669"/>
    <property type="project" value="InterPro"/>
</dbReference>
<dbReference type="AlphaFoldDB" id="A0A1D2MH18"/>
<dbReference type="EMBL" id="LJIJ01001300">
    <property type="protein sequence ID" value="ODM92192.1"/>
    <property type="molecule type" value="Genomic_DNA"/>
</dbReference>
<evidence type="ECO:0000256" key="5">
    <source>
        <dbReference type="ARBA" id="ARBA00023002"/>
    </source>
</evidence>
<dbReference type="SUPFAM" id="SSF48264">
    <property type="entry name" value="Cytochrome P450"/>
    <property type="match status" value="1"/>
</dbReference>
<dbReference type="InterPro" id="IPR001128">
    <property type="entry name" value="Cyt_P450"/>
</dbReference>
<feature type="binding site" description="axial binding residue" evidence="8">
    <location>
        <position position="405"/>
    </location>
    <ligand>
        <name>heme</name>
        <dbReference type="ChEBI" id="CHEBI:30413"/>
    </ligand>
    <ligandPart>
        <name>Fe</name>
        <dbReference type="ChEBI" id="CHEBI:18248"/>
    </ligandPart>
</feature>
<reference evidence="10 11" key="1">
    <citation type="journal article" date="2016" name="Genome Biol. Evol.">
        <title>Gene Family Evolution Reflects Adaptation to Soil Environmental Stressors in the Genome of the Collembolan Orchesella cincta.</title>
        <authorList>
            <person name="Faddeeva-Vakhrusheva A."/>
            <person name="Derks M.F."/>
            <person name="Anvar S.Y."/>
            <person name="Agamennone V."/>
            <person name="Suring W."/>
            <person name="Smit S."/>
            <person name="van Straalen N.M."/>
            <person name="Roelofs D."/>
        </authorList>
    </citation>
    <scope>NUCLEOTIDE SEQUENCE [LARGE SCALE GENOMIC DNA]</scope>
    <source>
        <tissue evidence="10">Mixed pool</tissue>
    </source>
</reference>
<dbReference type="Pfam" id="PF00067">
    <property type="entry name" value="p450"/>
    <property type="match status" value="1"/>
</dbReference>
<comment type="similarity">
    <text evidence="2 9">Belongs to the cytochrome P450 family.</text>
</comment>
<dbReference type="InterPro" id="IPR002401">
    <property type="entry name" value="Cyt_P450_E_grp-I"/>
</dbReference>
<evidence type="ECO:0000256" key="6">
    <source>
        <dbReference type="ARBA" id="ARBA00023004"/>
    </source>
</evidence>
<dbReference type="GO" id="GO:0004497">
    <property type="term" value="F:monooxygenase activity"/>
    <property type="evidence" value="ECO:0007669"/>
    <property type="project" value="UniProtKB-KW"/>
</dbReference>
<evidence type="ECO:0000256" key="4">
    <source>
        <dbReference type="ARBA" id="ARBA00022723"/>
    </source>
</evidence>
<dbReference type="GO" id="GO:0020037">
    <property type="term" value="F:heme binding"/>
    <property type="evidence" value="ECO:0007669"/>
    <property type="project" value="InterPro"/>
</dbReference>
<dbReference type="STRING" id="48709.A0A1D2MH18"/>
<evidence type="ECO:0000313" key="11">
    <source>
        <dbReference type="Proteomes" id="UP000094527"/>
    </source>
</evidence>
<dbReference type="PANTHER" id="PTHR24291">
    <property type="entry name" value="CYTOCHROME P450 FAMILY 4"/>
    <property type="match status" value="1"/>
</dbReference>
<dbReference type="PROSITE" id="PS00086">
    <property type="entry name" value="CYTOCHROME_P450"/>
    <property type="match status" value="1"/>
</dbReference>
<keyword evidence="7 9" id="KW-0503">Monooxygenase</keyword>
<dbReference type="InterPro" id="IPR036396">
    <property type="entry name" value="Cyt_P450_sf"/>
</dbReference>
<evidence type="ECO:0000256" key="1">
    <source>
        <dbReference type="ARBA" id="ARBA00001971"/>
    </source>
</evidence>
<dbReference type="PRINTS" id="PR00463">
    <property type="entry name" value="EP450I"/>
</dbReference>
<protein>
    <submittedName>
        <fullName evidence="10">Cytochrome P450 4C1</fullName>
    </submittedName>
</protein>
<dbReference type="InterPro" id="IPR050196">
    <property type="entry name" value="Cytochrome_P450_Monoox"/>
</dbReference>
<evidence type="ECO:0000256" key="7">
    <source>
        <dbReference type="ARBA" id="ARBA00023033"/>
    </source>
</evidence>